<organism evidence="1 4">
    <name type="scientific">Adineta steineri</name>
    <dbReference type="NCBI Taxonomy" id="433720"/>
    <lineage>
        <taxon>Eukaryota</taxon>
        <taxon>Metazoa</taxon>
        <taxon>Spiralia</taxon>
        <taxon>Gnathifera</taxon>
        <taxon>Rotifera</taxon>
        <taxon>Eurotatoria</taxon>
        <taxon>Bdelloidea</taxon>
        <taxon>Adinetida</taxon>
        <taxon>Adinetidae</taxon>
        <taxon>Adineta</taxon>
    </lineage>
</organism>
<dbReference type="EMBL" id="CAJNOM010000271">
    <property type="protein sequence ID" value="CAF1307158.1"/>
    <property type="molecule type" value="Genomic_DNA"/>
</dbReference>
<protein>
    <submittedName>
        <fullName evidence="1">Uncharacterized protein</fullName>
    </submittedName>
</protein>
<dbReference type="OrthoDB" id="10030103at2759"/>
<evidence type="ECO:0000313" key="2">
    <source>
        <dbReference type="EMBL" id="CAF1307158.1"/>
    </source>
</evidence>
<keyword evidence="3" id="KW-1185">Reference proteome</keyword>
<dbReference type="Proteomes" id="UP000663877">
    <property type="component" value="Unassembled WGS sequence"/>
</dbReference>
<proteinExistence type="predicted"/>
<dbReference type="Gene3D" id="1.25.40.20">
    <property type="entry name" value="Ankyrin repeat-containing domain"/>
    <property type="match status" value="1"/>
</dbReference>
<name>A0A814SDC2_9BILA</name>
<dbReference type="SUPFAM" id="SSF140860">
    <property type="entry name" value="Pseudo ankyrin repeat-like"/>
    <property type="match status" value="1"/>
</dbReference>
<comment type="caution">
    <text evidence="1">The sequence shown here is derived from an EMBL/GenBank/DDBJ whole genome shotgun (WGS) entry which is preliminary data.</text>
</comment>
<gene>
    <name evidence="1" type="ORF">BJG266_LOCUS23805</name>
    <name evidence="2" type="ORF">QVE165_LOCUS31581</name>
</gene>
<accession>A0A814SDC2</accession>
<evidence type="ECO:0000313" key="1">
    <source>
        <dbReference type="EMBL" id="CAF1145750.1"/>
    </source>
</evidence>
<evidence type="ECO:0000313" key="4">
    <source>
        <dbReference type="Proteomes" id="UP000663877"/>
    </source>
</evidence>
<reference evidence="1" key="1">
    <citation type="submission" date="2021-02" db="EMBL/GenBank/DDBJ databases">
        <authorList>
            <person name="Nowell W R."/>
        </authorList>
    </citation>
    <scope>NUCLEOTIDE SEQUENCE</scope>
</reference>
<evidence type="ECO:0000313" key="3">
    <source>
        <dbReference type="Proteomes" id="UP000663832"/>
    </source>
</evidence>
<sequence>MSTFEILPNEILMNIVRYSGNAYTIFRTFSGLNQRLNNILIDRCLHLFTDLLYTKPDDSDINYYYNCDSFHEICHQFSSLKTTEDDKNLYQCFQSLIASYIRETFNRLGDEFQSNIKRFQSIRARNTAIVISSLDNELKNMFNYLPVALCPQDAYCAWEPYFSSESLIDMKRIESRILTQGASLECDDDDEKEFNFAKAINKWLLAKANLTKSNDQRLINPLIAMFKALLISNPKLLKNKGYTNYDTKSRSTHYFLLYSIYRLKYFHDYAPKKECKLVKHLLKLSPLLVHRLDKDGNDALLYVCLKVRGCRHRLIKFLIAIGCDLQRRNSKLENFIDALQLTRNKKLLEKLIEHEIIQIDNISAEIQVILANQSQ</sequence>
<dbReference type="Proteomes" id="UP000663832">
    <property type="component" value="Unassembled WGS sequence"/>
</dbReference>
<dbReference type="AlphaFoldDB" id="A0A814SDC2"/>
<dbReference type="InterPro" id="IPR036770">
    <property type="entry name" value="Ankyrin_rpt-contain_sf"/>
</dbReference>
<dbReference type="EMBL" id="CAJNOI010000162">
    <property type="protein sequence ID" value="CAF1145750.1"/>
    <property type="molecule type" value="Genomic_DNA"/>
</dbReference>